<organism evidence="1 2">
    <name type="scientific">Candidatus Lumbricidiphila eiseniae</name>
    <dbReference type="NCBI Taxonomy" id="1969409"/>
    <lineage>
        <taxon>Bacteria</taxon>
        <taxon>Bacillati</taxon>
        <taxon>Actinomycetota</taxon>
        <taxon>Actinomycetes</taxon>
        <taxon>Micrococcales</taxon>
        <taxon>Microbacteriaceae</taxon>
        <taxon>Candidatus Lumbricidiphila</taxon>
    </lineage>
</organism>
<evidence type="ECO:0000313" key="2">
    <source>
        <dbReference type="Proteomes" id="UP000219994"/>
    </source>
</evidence>
<comment type="caution">
    <text evidence="1">The sequence shown here is derived from an EMBL/GenBank/DDBJ whole genome shotgun (WGS) entry which is preliminary data.</text>
</comment>
<proteinExistence type="predicted"/>
<protein>
    <submittedName>
        <fullName evidence="1">Uncharacterized protein</fullName>
    </submittedName>
</protein>
<dbReference type="AlphaFoldDB" id="A0A2A6FSR8"/>
<evidence type="ECO:0000313" key="1">
    <source>
        <dbReference type="EMBL" id="PDQ35902.1"/>
    </source>
</evidence>
<accession>A0A2A6FSR8</accession>
<name>A0A2A6FSR8_9MICO</name>
<dbReference type="Proteomes" id="UP000219994">
    <property type="component" value="Unassembled WGS sequence"/>
</dbReference>
<dbReference type="EMBL" id="NAEP01000025">
    <property type="protein sequence ID" value="PDQ35902.1"/>
    <property type="molecule type" value="Genomic_DNA"/>
</dbReference>
<gene>
    <name evidence="1" type="ORF">B5766_03750</name>
</gene>
<sequence length="78" mass="8530">MAANAVIDAHRGEDKAAIEHALAERHLPSPVEIGKMVARGTYSFGRLCRKRYKLTTAIARLQRQQGTSPEEEAPSSPS</sequence>
<reference evidence="2" key="1">
    <citation type="submission" date="2017-03" db="EMBL/GenBank/DDBJ databases">
        <authorList>
            <person name="Lund M.B."/>
        </authorList>
    </citation>
    <scope>NUCLEOTIDE SEQUENCE [LARGE SCALE GENOMIC DNA]</scope>
</reference>